<dbReference type="Proteomes" id="UP000183567">
    <property type="component" value="Unassembled WGS sequence"/>
</dbReference>
<gene>
    <name evidence="1" type="ORF">AZE42_04335</name>
</gene>
<comment type="caution">
    <text evidence="1">The sequence shown here is derived from an EMBL/GenBank/DDBJ whole genome shotgun (WGS) entry which is preliminary data.</text>
</comment>
<evidence type="ECO:0000313" key="1">
    <source>
        <dbReference type="EMBL" id="OJA12363.1"/>
    </source>
</evidence>
<keyword evidence="2" id="KW-1185">Reference proteome</keyword>
<name>A0A1J8PX99_9AGAM</name>
<organism evidence="1 2">
    <name type="scientific">Rhizopogon vesiculosus</name>
    <dbReference type="NCBI Taxonomy" id="180088"/>
    <lineage>
        <taxon>Eukaryota</taxon>
        <taxon>Fungi</taxon>
        <taxon>Dikarya</taxon>
        <taxon>Basidiomycota</taxon>
        <taxon>Agaricomycotina</taxon>
        <taxon>Agaricomycetes</taxon>
        <taxon>Agaricomycetidae</taxon>
        <taxon>Boletales</taxon>
        <taxon>Suillineae</taxon>
        <taxon>Rhizopogonaceae</taxon>
        <taxon>Rhizopogon</taxon>
    </lineage>
</organism>
<evidence type="ECO:0000313" key="2">
    <source>
        <dbReference type="Proteomes" id="UP000183567"/>
    </source>
</evidence>
<reference evidence="1 2" key="1">
    <citation type="submission" date="2016-03" db="EMBL/GenBank/DDBJ databases">
        <title>Comparative genomics of the ectomycorrhizal sister species Rhizopogon vinicolor and Rhizopogon vesiculosus (Basidiomycota: Boletales) reveals a divergence of the mating type B locus.</title>
        <authorList>
            <person name="Mujic A.B."/>
            <person name="Kuo A."/>
            <person name="Tritt A."/>
            <person name="Lipzen A."/>
            <person name="Chen C."/>
            <person name="Johnson J."/>
            <person name="Sharma A."/>
            <person name="Barry K."/>
            <person name="Grigoriev I.V."/>
            <person name="Spatafora J.W."/>
        </authorList>
    </citation>
    <scope>NUCLEOTIDE SEQUENCE [LARGE SCALE GENOMIC DNA]</scope>
    <source>
        <strain evidence="1 2">AM-OR11-056</strain>
    </source>
</reference>
<dbReference type="AlphaFoldDB" id="A0A1J8PX99"/>
<proteinExistence type="predicted"/>
<sequence length="101" mass="11122">MPVPPTNVEPPVPSPVYCAFSELRHTKVSLASDLATGTECQSYTPYARPAMNDIRDTLDGTVTFRPNSRAHVRPYTHILTSSLQIQNNLPLRRTLGSPNCA</sequence>
<protein>
    <submittedName>
        <fullName evidence="1">Uncharacterized protein</fullName>
    </submittedName>
</protein>
<accession>A0A1J8PX99</accession>
<dbReference type="EMBL" id="LVVM01004688">
    <property type="protein sequence ID" value="OJA12363.1"/>
    <property type="molecule type" value="Genomic_DNA"/>
</dbReference>